<protein>
    <submittedName>
        <fullName evidence="7">Lysine transporter LysE</fullName>
    </submittedName>
</protein>
<feature type="transmembrane region" description="Helical" evidence="6">
    <location>
        <begin position="159"/>
        <end position="180"/>
    </location>
</feature>
<evidence type="ECO:0000313" key="7">
    <source>
        <dbReference type="EMBL" id="GEO82561.1"/>
    </source>
</evidence>
<name>A0A512HAS7_9PROT</name>
<accession>A0A512HAS7</accession>
<dbReference type="PANTHER" id="PTHR30086">
    <property type="entry name" value="ARGININE EXPORTER PROTEIN ARGO"/>
    <property type="match status" value="1"/>
</dbReference>
<comment type="subcellular location">
    <subcellularLocation>
        <location evidence="1">Cell membrane</location>
        <topology evidence="1">Multi-pass membrane protein</topology>
    </subcellularLocation>
</comment>
<dbReference type="InterPro" id="IPR001123">
    <property type="entry name" value="LeuE-type"/>
</dbReference>
<keyword evidence="3 6" id="KW-0812">Transmembrane</keyword>
<comment type="caution">
    <text evidence="7">The sequence shown here is derived from an EMBL/GenBank/DDBJ whole genome shotgun (WGS) entry which is preliminary data.</text>
</comment>
<reference evidence="7 8" key="1">
    <citation type="submission" date="2019-07" db="EMBL/GenBank/DDBJ databases">
        <title>Whole genome shotgun sequence of Rhodospirillum oryzae NBRC 107573.</title>
        <authorList>
            <person name="Hosoyama A."/>
            <person name="Uohara A."/>
            <person name="Ohji S."/>
            <person name="Ichikawa N."/>
        </authorList>
    </citation>
    <scope>NUCLEOTIDE SEQUENCE [LARGE SCALE GENOMIC DNA]</scope>
    <source>
        <strain evidence="7 8">NBRC 107573</strain>
    </source>
</reference>
<dbReference type="PANTHER" id="PTHR30086:SF20">
    <property type="entry name" value="ARGININE EXPORTER PROTEIN ARGO-RELATED"/>
    <property type="match status" value="1"/>
</dbReference>
<evidence type="ECO:0000256" key="2">
    <source>
        <dbReference type="ARBA" id="ARBA00022475"/>
    </source>
</evidence>
<dbReference type="GO" id="GO:0005886">
    <property type="term" value="C:plasma membrane"/>
    <property type="evidence" value="ECO:0007669"/>
    <property type="project" value="UniProtKB-SubCell"/>
</dbReference>
<gene>
    <name evidence="7" type="ORF">ROR02_26920</name>
</gene>
<proteinExistence type="predicted"/>
<evidence type="ECO:0000256" key="1">
    <source>
        <dbReference type="ARBA" id="ARBA00004651"/>
    </source>
</evidence>
<feature type="transmembrane region" description="Helical" evidence="6">
    <location>
        <begin position="86"/>
        <end position="113"/>
    </location>
</feature>
<dbReference type="GO" id="GO:0015171">
    <property type="term" value="F:amino acid transmembrane transporter activity"/>
    <property type="evidence" value="ECO:0007669"/>
    <property type="project" value="TreeGrafter"/>
</dbReference>
<dbReference type="Proteomes" id="UP000321567">
    <property type="component" value="Unassembled WGS sequence"/>
</dbReference>
<dbReference type="AlphaFoldDB" id="A0A512HAS7"/>
<sequence length="181" mass="19042">MCIRKALADGRLAAFIAGLGAAAADTFYGAVAALGLRFVNDFLTTHKVELSLVGGLFLMVLGARALRRPAVLTPEGTTHAGLIRDFLSTFMITLTNPGTVLAFMAVFASFSVVTDRNNVLSAGELILGVFVGSTLWWAVLSAAAGAVRSHFTPLWLTWLNRLSGSALLLFGLGVLGSIFVV</sequence>
<dbReference type="EMBL" id="BJZO01000088">
    <property type="protein sequence ID" value="GEO82561.1"/>
    <property type="molecule type" value="Genomic_DNA"/>
</dbReference>
<feature type="transmembrane region" description="Helical" evidence="6">
    <location>
        <begin position="12"/>
        <end position="36"/>
    </location>
</feature>
<dbReference type="Pfam" id="PF01810">
    <property type="entry name" value="LysE"/>
    <property type="match status" value="1"/>
</dbReference>
<evidence type="ECO:0000256" key="5">
    <source>
        <dbReference type="ARBA" id="ARBA00023136"/>
    </source>
</evidence>
<keyword evidence="4 6" id="KW-1133">Transmembrane helix</keyword>
<keyword evidence="2" id="KW-1003">Cell membrane</keyword>
<keyword evidence="5 6" id="KW-0472">Membrane</keyword>
<evidence type="ECO:0000256" key="6">
    <source>
        <dbReference type="SAM" id="Phobius"/>
    </source>
</evidence>
<keyword evidence="8" id="KW-1185">Reference proteome</keyword>
<evidence type="ECO:0000313" key="8">
    <source>
        <dbReference type="Proteomes" id="UP000321567"/>
    </source>
</evidence>
<feature type="transmembrane region" description="Helical" evidence="6">
    <location>
        <begin position="125"/>
        <end position="147"/>
    </location>
</feature>
<organism evidence="7 8">
    <name type="scientific">Pararhodospirillum oryzae</name>
    <dbReference type="NCBI Taxonomy" id="478448"/>
    <lineage>
        <taxon>Bacteria</taxon>
        <taxon>Pseudomonadati</taxon>
        <taxon>Pseudomonadota</taxon>
        <taxon>Alphaproteobacteria</taxon>
        <taxon>Rhodospirillales</taxon>
        <taxon>Rhodospirillaceae</taxon>
        <taxon>Pararhodospirillum</taxon>
    </lineage>
</organism>
<evidence type="ECO:0000256" key="4">
    <source>
        <dbReference type="ARBA" id="ARBA00022989"/>
    </source>
</evidence>
<evidence type="ECO:0000256" key="3">
    <source>
        <dbReference type="ARBA" id="ARBA00022692"/>
    </source>
</evidence>